<dbReference type="GO" id="GO:0009252">
    <property type="term" value="P:peptidoglycan biosynthetic process"/>
    <property type="evidence" value="ECO:0007669"/>
    <property type="project" value="UniProtKB-UniRule"/>
</dbReference>
<keyword evidence="7 10" id="KW-0472">Membrane</keyword>
<dbReference type="GO" id="GO:0005886">
    <property type="term" value="C:plasma membrane"/>
    <property type="evidence" value="ECO:0007669"/>
    <property type="project" value="UniProtKB-SubCell"/>
</dbReference>
<keyword evidence="1 10" id="KW-1003">Cell membrane</keyword>
<comment type="similarity">
    <text evidence="10">Belongs to the glycosyltransferase 28 family. MurG subfamily.</text>
</comment>
<evidence type="ECO:0000256" key="4">
    <source>
        <dbReference type="ARBA" id="ARBA00022679"/>
    </source>
</evidence>
<comment type="pathway">
    <text evidence="10">Cell wall biogenesis; peptidoglycan biosynthesis.</text>
</comment>
<comment type="caution">
    <text evidence="10">Lacks conserved residue(s) required for the propagation of feature annotation.</text>
</comment>
<evidence type="ECO:0000313" key="13">
    <source>
        <dbReference type="EMBL" id="PIR89373.1"/>
    </source>
</evidence>
<evidence type="ECO:0000313" key="14">
    <source>
        <dbReference type="Proteomes" id="UP000231157"/>
    </source>
</evidence>
<keyword evidence="3 10" id="KW-0328">Glycosyltransferase</keyword>
<dbReference type="GO" id="GO:0071555">
    <property type="term" value="P:cell wall organization"/>
    <property type="evidence" value="ECO:0007669"/>
    <property type="project" value="UniProtKB-KW"/>
</dbReference>
<accession>A0A2H0USL7</accession>
<evidence type="ECO:0000256" key="8">
    <source>
        <dbReference type="ARBA" id="ARBA00023306"/>
    </source>
</evidence>
<dbReference type="InterPro" id="IPR007235">
    <property type="entry name" value="Glyco_trans_28_C"/>
</dbReference>
<comment type="catalytic activity">
    <reaction evidence="10">
        <text>di-trans,octa-cis-undecaprenyl diphospho-N-acetyl-alpha-D-muramoyl-L-alanyl-D-glutamyl-meso-2,6-diaminopimeloyl-D-alanyl-D-alanine + UDP-N-acetyl-alpha-D-glucosamine = di-trans,octa-cis-undecaprenyl diphospho-[N-acetyl-alpha-D-glucosaminyl-(1-&gt;4)]-N-acetyl-alpha-D-muramoyl-L-alanyl-D-glutamyl-meso-2,6-diaminopimeloyl-D-alanyl-D-alanine + UDP + H(+)</text>
        <dbReference type="Rhea" id="RHEA:31227"/>
        <dbReference type="ChEBI" id="CHEBI:15378"/>
        <dbReference type="ChEBI" id="CHEBI:57705"/>
        <dbReference type="ChEBI" id="CHEBI:58223"/>
        <dbReference type="ChEBI" id="CHEBI:61387"/>
        <dbReference type="ChEBI" id="CHEBI:61388"/>
        <dbReference type="EC" id="2.4.1.227"/>
    </reaction>
</comment>
<dbReference type="Pfam" id="PF03033">
    <property type="entry name" value="Glyco_transf_28"/>
    <property type="match status" value="1"/>
</dbReference>
<dbReference type="Pfam" id="PF04101">
    <property type="entry name" value="Glyco_tran_28_C"/>
    <property type="match status" value="1"/>
</dbReference>
<keyword evidence="9 10" id="KW-0961">Cell wall biogenesis/degradation</keyword>
<evidence type="ECO:0000256" key="1">
    <source>
        <dbReference type="ARBA" id="ARBA00022475"/>
    </source>
</evidence>
<evidence type="ECO:0000256" key="2">
    <source>
        <dbReference type="ARBA" id="ARBA00022618"/>
    </source>
</evidence>
<name>A0A2H0USL7_9BACT</name>
<feature type="binding site" evidence="10">
    <location>
        <position position="176"/>
    </location>
    <ligand>
        <name>UDP-N-acetyl-alpha-D-glucosamine</name>
        <dbReference type="ChEBI" id="CHEBI:57705"/>
    </ligand>
</feature>
<dbReference type="Gene3D" id="3.40.50.2000">
    <property type="entry name" value="Glycogen Phosphorylase B"/>
    <property type="match status" value="2"/>
</dbReference>
<evidence type="ECO:0000256" key="10">
    <source>
        <dbReference type="HAMAP-Rule" id="MF_00033"/>
    </source>
</evidence>
<keyword evidence="6 10" id="KW-0573">Peptidoglycan synthesis</keyword>
<comment type="function">
    <text evidence="10">Cell wall formation. Catalyzes the transfer of a GlcNAc subunit on undecaprenyl-pyrophosphoryl-MurNAc-pentapeptide (lipid intermediate I) to form undecaprenyl-pyrophosphoryl-MurNAc-(pentapeptide)GlcNAc (lipid intermediate II).</text>
</comment>
<gene>
    <name evidence="10" type="primary">murG</name>
    <name evidence="13" type="ORF">COU07_00540</name>
</gene>
<keyword evidence="5 10" id="KW-0133">Cell shape</keyword>
<dbReference type="InterPro" id="IPR006009">
    <property type="entry name" value="GlcNAc_MurG"/>
</dbReference>
<keyword evidence="2 10" id="KW-0132">Cell division</keyword>
<organism evidence="13 14">
    <name type="scientific">Candidatus Harrisonbacteria bacterium CG10_big_fil_rev_8_21_14_0_10_40_38</name>
    <dbReference type="NCBI Taxonomy" id="1974583"/>
    <lineage>
        <taxon>Bacteria</taxon>
        <taxon>Candidatus Harrisoniibacteriota</taxon>
    </lineage>
</organism>
<dbReference type="SUPFAM" id="SSF53756">
    <property type="entry name" value="UDP-Glycosyltransferase/glycogen phosphorylase"/>
    <property type="match status" value="1"/>
</dbReference>
<evidence type="ECO:0000259" key="12">
    <source>
        <dbReference type="Pfam" id="PF04101"/>
    </source>
</evidence>
<dbReference type="GO" id="GO:0050511">
    <property type="term" value="F:undecaprenyldiphospho-muramoylpentapeptide beta-N-acetylglucosaminyltransferase activity"/>
    <property type="evidence" value="ECO:0007669"/>
    <property type="project" value="UniProtKB-UniRule"/>
</dbReference>
<feature type="binding site" evidence="10">
    <location>
        <begin position="18"/>
        <end position="20"/>
    </location>
    <ligand>
        <name>UDP-N-acetyl-alpha-D-glucosamine</name>
        <dbReference type="ChEBI" id="CHEBI:57705"/>
    </ligand>
</feature>
<sequence length="387" mass="42855">MARSQLKKIRVLLTGGGTGGHIYPLAAVAEALQKQIAGSGYEPDIRYFGDPKQYREVLENASVRVIHITPSKWRRYFDIQNFFDIFRFLMSVVQGLWKIFWFMPNVCFSKGGPGAFSVVAVCRFYTVPIVVHESDAIPGLTTKLSSKFAKLIELSFSEAAAYLPKEKTHLVGNPVRSDLLNVSESKASKIEFGFDSNEPVVLFLCGSQGAEHINEFVLENIETLTSKFQVLHQIGSKNYTQYVQQYEFLSARFLDKTKARYKFFPFFTNNILSAYSSADVVISRAGAGVIFELAALGKPAILIPLPTSANNHQVQNAYQYERAGAAIVIEEENILPALLMSEVQGIISNQEKRSSMEAAGKKFFIADSANLIASDLLSVSGMQKATG</sequence>
<dbReference type="UniPathway" id="UPA00219"/>
<feature type="binding site" evidence="10">
    <location>
        <position position="313"/>
    </location>
    <ligand>
        <name>UDP-N-acetyl-alpha-D-glucosamine</name>
        <dbReference type="ChEBI" id="CHEBI:57705"/>
    </ligand>
</feature>
<dbReference type="PANTHER" id="PTHR21015">
    <property type="entry name" value="UDP-N-ACETYLGLUCOSAMINE--N-ACETYLMURAMYL-(PENTAPEPTIDE) PYROPHOSPHORYL-UNDECAPRENOL N-ACETYLGLUCOSAMINE TRANSFERASE 1"/>
    <property type="match status" value="1"/>
</dbReference>
<dbReference type="AlphaFoldDB" id="A0A2H0USL7"/>
<dbReference type="InterPro" id="IPR004276">
    <property type="entry name" value="GlycoTrans_28_N"/>
</dbReference>
<evidence type="ECO:0000256" key="5">
    <source>
        <dbReference type="ARBA" id="ARBA00022960"/>
    </source>
</evidence>
<dbReference type="PANTHER" id="PTHR21015:SF22">
    <property type="entry name" value="GLYCOSYLTRANSFERASE"/>
    <property type="match status" value="1"/>
</dbReference>
<dbReference type="GO" id="GO:0008360">
    <property type="term" value="P:regulation of cell shape"/>
    <property type="evidence" value="ECO:0007669"/>
    <property type="project" value="UniProtKB-KW"/>
</dbReference>
<reference evidence="14" key="1">
    <citation type="submission" date="2017-09" db="EMBL/GenBank/DDBJ databases">
        <title>Depth-based differentiation of microbial function through sediment-hosted aquifers and enrichment of novel symbionts in the deep terrestrial subsurface.</title>
        <authorList>
            <person name="Probst A.J."/>
            <person name="Ladd B."/>
            <person name="Jarett J.K."/>
            <person name="Geller-Mcgrath D.E."/>
            <person name="Sieber C.M.K."/>
            <person name="Emerson J.B."/>
            <person name="Anantharaman K."/>
            <person name="Thomas B.C."/>
            <person name="Malmstrom R."/>
            <person name="Stieglmeier M."/>
            <person name="Klingl A."/>
            <person name="Woyke T."/>
            <person name="Ryan C.M."/>
            <person name="Banfield J.F."/>
        </authorList>
    </citation>
    <scope>NUCLEOTIDE SEQUENCE [LARGE SCALE GENOMIC DNA]</scope>
</reference>
<dbReference type="EC" id="2.4.1.227" evidence="10"/>
<evidence type="ECO:0000256" key="6">
    <source>
        <dbReference type="ARBA" id="ARBA00022984"/>
    </source>
</evidence>
<evidence type="ECO:0000256" key="7">
    <source>
        <dbReference type="ARBA" id="ARBA00023136"/>
    </source>
</evidence>
<proteinExistence type="inferred from homology"/>
<dbReference type="Proteomes" id="UP000231157">
    <property type="component" value="Unassembled WGS sequence"/>
</dbReference>
<feature type="binding site" evidence="10">
    <location>
        <position position="207"/>
    </location>
    <ligand>
        <name>UDP-N-acetyl-alpha-D-glucosamine</name>
        <dbReference type="ChEBI" id="CHEBI:57705"/>
    </ligand>
</feature>
<dbReference type="GO" id="GO:0051301">
    <property type="term" value="P:cell division"/>
    <property type="evidence" value="ECO:0007669"/>
    <property type="project" value="UniProtKB-KW"/>
</dbReference>
<comment type="subcellular location">
    <subcellularLocation>
        <location evidence="10">Cell membrane</location>
        <topology evidence="10">Peripheral membrane protein</topology>
        <orientation evidence="10">Cytoplasmic side</orientation>
    </subcellularLocation>
</comment>
<dbReference type="GO" id="GO:0005975">
    <property type="term" value="P:carbohydrate metabolic process"/>
    <property type="evidence" value="ECO:0007669"/>
    <property type="project" value="InterPro"/>
</dbReference>
<dbReference type="GO" id="GO:0051991">
    <property type="term" value="F:UDP-N-acetyl-D-glucosamine:N-acetylmuramoyl-L-alanyl-D-glutamyl-meso-2,6-diaminopimelyl-D-alanyl-D-alanine-diphosphoundecaprenol 4-beta-N-acetylglucosaminlytransferase activity"/>
    <property type="evidence" value="ECO:0007669"/>
    <property type="project" value="RHEA"/>
</dbReference>
<keyword evidence="4 10" id="KW-0808">Transferase</keyword>
<evidence type="ECO:0000259" key="11">
    <source>
        <dbReference type="Pfam" id="PF03033"/>
    </source>
</evidence>
<evidence type="ECO:0000256" key="9">
    <source>
        <dbReference type="ARBA" id="ARBA00023316"/>
    </source>
</evidence>
<protein>
    <recommendedName>
        <fullName evidence="10">UDP-N-acetylglucosamine--N-acetylmuramyl-(pentapeptide) pyrophosphoryl-undecaprenol N-acetylglucosamine transferase</fullName>
        <ecNumber evidence="10">2.4.1.227</ecNumber>
    </recommendedName>
    <alternativeName>
        <fullName evidence="10">Undecaprenyl-PP-MurNAc-pentapeptide-UDPGlcNAc GlcNAc transferase</fullName>
    </alternativeName>
</protein>
<comment type="caution">
    <text evidence="13">The sequence shown here is derived from an EMBL/GenBank/DDBJ whole genome shotgun (WGS) entry which is preliminary data.</text>
</comment>
<dbReference type="CDD" id="cd03785">
    <property type="entry name" value="GT28_MurG"/>
    <property type="match status" value="1"/>
</dbReference>
<feature type="domain" description="Glycosyl transferase family 28 C-terminal" evidence="12">
    <location>
        <begin position="200"/>
        <end position="370"/>
    </location>
</feature>
<feature type="domain" description="Glycosyltransferase family 28 N-terminal" evidence="11">
    <location>
        <begin position="11"/>
        <end position="150"/>
    </location>
</feature>
<dbReference type="EMBL" id="PFAZ01000001">
    <property type="protein sequence ID" value="PIR89373.1"/>
    <property type="molecule type" value="Genomic_DNA"/>
</dbReference>
<keyword evidence="8 10" id="KW-0131">Cell cycle</keyword>
<dbReference type="HAMAP" id="MF_00033">
    <property type="entry name" value="MurG"/>
    <property type="match status" value="1"/>
</dbReference>
<evidence type="ECO:0000256" key="3">
    <source>
        <dbReference type="ARBA" id="ARBA00022676"/>
    </source>
</evidence>